<dbReference type="PROSITE" id="PS51462">
    <property type="entry name" value="NUDIX"/>
    <property type="match status" value="1"/>
</dbReference>
<evidence type="ECO:0000313" key="3">
    <source>
        <dbReference type="EMBL" id="ACD58715.1"/>
    </source>
</evidence>
<dbReference type="InterPro" id="IPR045121">
    <property type="entry name" value="CoAse"/>
</dbReference>
<dbReference type="Proteomes" id="UP000001740">
    <property type="component" value="Chromosome"/>
</dbReference>
<feature type="domain" description="Nudix hydrolase" evidence="2">
    <location>
        <begin position="121"/>
        <end position="257"/>
    </location>
</feature>
<sequence>MSGSDVETDVDVDVDPDPDPDPDPDFAAGRLPSPCIGVCSLDAQSHCVGCLRSLDEIARWMSMSDAEHQNYLHTVLPARALTAQLPEYAQLRRALYPLDTAPAGPGWNHAELIDLTDGDASAEAAVLCGLVPREQGTTVLLTRRTDSLRHHAGQVSFPGGRMEPSDADAAAAALRESCEEIALGAQQVHALGYLDPFLTVSGFRVTPVVAVIDPAFVAVPQPDEVADVFEVPLAYLMDPDNLRSVELEFRGCPRRVLEYNWPGHRIWGATAAILLNLRRRLEQVA</sequence>
<dbReference type="eggNOG" id="COG3313">
    <property type="taxonomic scope" value="Bacteria"/>
</dbReference>
<dbReference type="InterPro" id="IPR010710">
    <property type="entry name" value="DUF1289"/>
</dbReference>
<dbReference type="EMBL" id="CP000967">
    <property type="protein sequence ID" value="ACD58715.1"/>
    <property type="molecule type" value="Genomic_DNA"/>
</dbReference>
<dbReference type="AlphaFoldDB" id="A0A0K0GKG9"/>
<organism evidence="3 4">
    <name type="scientific">Xanthomonas oryzae pv. oryzae (strain PXO99A)</name>
    <dbReference type="NCBI Taxonomy" id="360094"/>
    <lineage>
        <taxon>Bacteria</taxon>
        <taxon>Pseudomonadati</taxon>
        <taxon>Pseudomonadota</taxon>
        <taxon>Gammaproteobacteria</taxon>
        <taxon>Lysobacterales</taxon>
        <taxon>Lysobacteraceae</taxon>
        <taxon>Xanthomonas</taxon>
    </lineage>
</organism>
<accession>A0A0K0GKG9</accession>
<dbReference type="NCBIfam" id="NF007980">
    <property type="entry name" value="PRK10707.1"/>
    <property type="match status" value="1"/>
</dbReference>
<name>A0A0K0GKG9_XANOP</name>
<feature type="compositionally biased region" description="Acidic residues" evidence="1">
    <location>
        <begin position="1"/>
        <end position="24"/>
    </location>
</feature>
<proteinExistence type="predicted"/>
<dbReference type="Pfam" id="PF00293">
    <property type="entry name" value="NUDIX"/>
    <property type="match status" value="1"/>
</dbReference>
<dbReference type="InterPro" id="IPR015797">
    <property type="entry name" value="NUDIX_hydrolase-like_dom_sf"/>
</dbReference>
<evidence type="ECO:0000313" key="4">
    <source>
        <dbReference type="Proteomes" id="UP000001740"/>
    </source>
</evidence>
<dbReference type="CDD" id="cd03426">
    <property type="entry name" value="NUDIX_CoAse_Nudt7"/>
    <property type="match status" value="1"/>
</dbReference>
<dbReference type="PANTHER" id="PTHR35175">
    <property type="entry name" value="DUF1289 DOMAIN-CONTAINING PROTEIN"/>
    <property type="match status" value="1"/>
</dbReference>
<dbReference type="GO" id="GO:0010945">
    <property type="term" value="F:coenzyme A diphosphatase activity"/>
    <property type="evidence" value="ECO:0007669"/>
    <property type="project" value="InterPro"/>
</dbReference>
<feature type="region of interest" description="Disordered" evidence="1">
    <location>
        <begin position="1"/>
        <end position="28"/>
    </location>
</feature>
<dbReference type="HOGENOM" id="CLU_040940_5_1_6"/>
<protein>
    <submittedName>
        <fullName evidence="3">MutT/nudix family protein</fullName>
    </submittedName>
</protein>
<dbReference type="KEGG" id="xop:PXO_00778"/>
<reference evidence="3 4" key="1">
    <citation type="journal article" date="2008" name="BMC Genomics">
        <title>Genome sequence and rapid evolution of the rice pathogen Xanthomonas oryzae pv. oryzae PXO99A.</title>
        <authorList>
            <person name="Salzberg S.L."/>
            <person name="Sommer D.D."/>
            <person name="Schatz M.C."/>
            <person name="Phillippy A.M."/>
            <person name="Rabinowicz P.D."/>
            <person name="Tsuge S."/>
            <person name="Furutani A."/>
            <person name="Ochiai H."/>
            <person name="Delcher A.L."/>
            <person name="Kelley D."/>
            <person name="Madupu R."/>
            <person name="Puiu D."/>
            <person name="Radune D."/>
            <person name="Shumway M."/>
            <person name="Trapnell C."/>
            <person name="Aparna G."/>
            <person name="Jha G."/>
            <person name="Pandey A."/>
            <person name="Patil P.B."/>
            <person name="Ishihara H."/>
            <person name="Meyer D.F."/>
            <person name="Szurek B."/>
            <person name="Verdier V."/>
            <person name="Koebnik R."/>
            <person name="Dow J.M."/>
            <person name="Ryan R.P."/>
            <person name="Hirata H."/>
            <person name="Tsuyumu S."/>
            <person name="Won Lee S."/>
            <person name="Seo Y.S."/>
            <person name="Sriariyanum M."/>
            <person name="Ronald P.C."/>
            <person name="Sonti R.V."/>
            <person name="Van Sluys M.A."/>
            <person name="Leach J.E."/>
            <person name="White F.F."/>
            <person name="Bogdanove A.J."/>
        </authorList>
    </citation>
    <scope>NUCLEOTIDE SEQUENCE [LARGE SCALE GENOMIC DNA]</scope>
    <source>
        <strain evidence="3 4">PXO99A</strain>
    </source>
</reference>
<dbReference type="eggNOG" id="COG0494">
    <property type="taxonomic scope" value="Bacteria"/>
</dbReference>
<dbReference type="Gene3D" id="3.90.79.10">
    <property type="entry name" value="Nucleoside Triphosphate Pyrophosphohydrolase"/>
    <property type="match status" value="1"/>
</dbReference>
<evidence type="ECO:0000256" key="1">
    <source>
        <dbReference type="SAM" id="MobiDB-lite"/>
    </source>
</evidence>
<gene>
    <name evidence="3" type="ordered locus">PXO_00778</name>
</gene>
<dbReference type="SUPFAM" id="SSF55811">
    <property type="entry name" value="Nudix"/>
    <property type="match status" value="1"/>
</dbReference>
<dbReference type="InterPro" id="IPR000086">
    <property type="entry name" value="NUDIX_hydrolase_dom"/>
</dbReference>
<dbReference type="PANTHER" id="PTHR35175:SF2">
    <property type="entry name" value="DUF1289 DOMAIN-CONTAINING PROTEIN"/>
    <property type="match status" value="1"/>
</dbReference>
<dbReference type="Pfam" id="PF06945">
    <property type="entry name" value="DUF1289"/>
    <property type="match status" value="1"/>
</dbReference>
<evidence type="ECO:0000259" key="2">
    <source>
        <dbReference type="PROSITE" id="PS51462"/>
    </source>
</evidence>